<evidence type="ECO:0000256" key="3">
    <source>
        <dbReference type="ARBA" id="ARBA00022729"/>
    </source>
</evidence>
<dbReference type="STRING" id="180498.A0A067LKP9"/>
<dbReference type="Pfam" id="PF01657">
    <property type="entry name" value="Stress-antifung"/>
    <property type="match status" value="2"/>
</dbReference>
<dbReference type="EMBL" id="KK914233">
    <property type="protein sequence ID" value="KDP45260.1"/>
    <property type="molecule type" value="Genomic_DNA"/>
</dbReference>
<dbReference type="InterPro" id="IPR002902">
    <property type="entry name" value="GNK2"/>
</dbReference>
<evidence type="ECO:0000259" key="7">
    <source>
        <dbReference type="PROSITE" id="PS51473"/>
    </source>
</evidence>
<dbReference type="InterPro" id="IPR038408">
    <property type="entry name" value="GNK2_sf"/>
</dbReference>
<keyword evidence="4" id="KW-0677">Repeat</keyword>
<evidence type="ECO:0000313" key="9">
    <source>
        <dbReference type="Proteomes" id="UP000027138"/>
    </source>
</evidence>
<evidence type="ECO:0000256" key="6">
    <source>
        <dbReference type="SAM" id="SignalP"/>
    </source>
</evidence>
<comment type="similarity">
    <text evidence="5">Belongs to the cysteine-rich repeat secretory protein family.</text>
</comment>
<dbReference type="AlphaFoldDB" id="A0A067LKP9"/>
<comment type="subcellular location">
    <subcellularLocation>
        <location evidence="1">Secreted</location>
    </subcellularLocation>
</comment>
<dbReference type="PROSITE" id="PS51473">
    <property type="entry name" value="GNK2"/>
    <property type="match status" value="1"/>
</dbReference>
<organism evidence="8 9">
    <name type="scientific">Jatropha curcas</name>
    <name type="common">Barbados nut</name>
    <dbReference type="NCBI Taxonomy" id="180498"/>
    <lineage>
        <taxon>Eukaryota</taxon>
        <taxon>Viridiplantae</taxon>
        <taxon>Streptophyta</taxon>
        <taxon>Embryophyta</taxon>
        <taxon>Tracheophyta</taxon>
        <taxon>Spermatophyta</taxon>
        <taxon>Magnoliopsida</taxon>
        <taxon>eudicotyledons</taxon>
        <taxon>Gunneridae</taxon>
        <taxon>Pentapetalae</taxon>
        <taxon>rosids</taxon>
        <taxon>fabids</taxon>
        <taxon>Malpighiales</taxon>
        <taxon>Euphorbiaceae</taxon>
        <taxon>Crotonoideae</taxon>
        <taxon>Jatropheae</taxon>
        <taxon>Jatropha</taxon>
    </lineage>
</organism>
<dbReference type="GO" id="GO:0005576">
    <property type="term" value="C:extracellular region"/>
    <property type="evidence" value="ECO:0007669"/>
    <property type="project" value="UniProtKB-SubCell"/>
</dbReference>
<feature type="chain" id="PRO_5001640545" description="Gnk2-homologous domain-containing protein" evidence="6">
    <location>
        <begin position="29"/>
        <end position="222"/>
    </location>
</feature>
<dbReference type="PANTHER" id="PTHR32411:SF55">
    <property type="entry name" value="CYSTEINE-RICH REPEAT SECRETORY PROTEIN 55"/>
    <property type="match status" value="1"/>
</dbReference>
<evidence type="ECO:0000256" key="2">
    <source>
        <dbReference type="ARBA" id="ARBA00022525"/>
    </source>
</evidence>
<feature type="domain" description="Gnk2-homologous" evidence="7">
    <location>
        <begin position="28"/>
        <end position="130"/>
    </location>
</feature>
<keyword evidence="9" id="KW-1185">Reference proteome</keyword>
<dbReference type="Gene3D" id="3.30.430.20">
    <property type="entry name" value="Gnk2 domain, C-X8-C-X2-C motif"/>
    <property type="match status" value="2"/>
</dbReference>
<feature type="signal peptide" evidence="6">
    <location>
        <begin position="1"/>
        <end position="28"/>
    </location>
</feature>
<dbReference type="PANTHER" id="PTHR32411">
    <property type="entry name" value="CYSTEINE-RICH REPEAT SECRETORY PROTEIN 38-RELATED"/>
    <property type="match status" value="1"/>
</dbReference>
<dbReference type="CDD" id="cd23509">
    <property type="entry name" value="Gnk2-like"/>
    <property type="match status" value="2"/>
</dbReference>
<gene>
    <name evidence="8" type="ORF">JCGZ_15125</name>
</gene>
<evidence type="ECO:0000256" key="1">
    <source>
        <dbReference type="ARBA" id="ARBA00004613"/>
    </source>
</evidence>
<accession>A0A067LKP9</accession>
<sequence length="222" mass="24501">MTLPLPLPLLYTTLLLIILSLCTTNCNGQDPLGNLCNDQQTNNKTTIQNINHLITELVSKASSSGYFTTTSGQGQDKIYGLAQCRGDVSTDDCSGCLRDAAKEIGQRCPNQVDARIWYDYCFLRSEAVKEKNKGIGKGETKLTPLVTLYALAQCTRDLAVVDCAQCIAIAVGNFPNFCNNRKGCRAIYSNCYVRYELYPFFFPLDSSNNSSSVGNWVVQVYP</sequence>
<reference evidence="8 9" key="1">
    <citation type="journal article" date="2014" name="PLoS ONE">
        <title>Global Analysis of Gene Expression Profiles in Physic Nut (Jatropha curcas L.) Seedlings Exposed to Salt Stress.</title>
        <authorList>
            <person name="Zhang L."/>
            <person name="Zhang C."/>
            <person name="Wu P."/>
            <person name="Chen Y."/>
            <person name="Li M."/>
            <person name="Jiang H."/>
            <person name="Wu G."/>
        </authorList>
    </citation>
    <scope>NUCLEOTIDE SEQUENCE [LARGE SCALE GENOMIC DNA]</scope>
    <source>
        <strain evidence="9">cv. GZQX0401</strain>
        <tissue evidence="8">Young leaves</tissue>
    </source>
</reference>
<keyword evidence="2" id="KW-0964">Secreted</keyword>
<evidence type="ECO:0000256" key="4">
    <source>
        <dbReference type="ARBA" id="ARBA00022737"/>
    </source>
</evidence>
<protein>
    <recommendedName>
        <fullName evidence="7">Gnk2-homologous domain-containing protein</fullName>
    </recommendedName>
</protein>
<dbReference type="OrthoDB" id="827220at2759"/>
<evidence type="ECO:0000313" key="8">
    <source>
        <dbReference type="EMBL" id="KDP45260.1"/>
    </source>
</evidence>
<evidence type="ECO:0000256" key="5">
    <source>
        <dbReference type="ARBA" id="ARBA00038515"/>
    </source>
</evidence>
<proteinExistence type="inferred from homology"/>
<name>A0A067LKP9_JATCU</name>
<dbReference type="Proteomes" id="UP000027138">
    <property type="component" value="Unassembled WGS sequence"/>
</dbReference>
<keyword evidence="3 6" id="KW-0732">Signal</keyword>
<dbReference type="InterPro" id="IPR050581">
    <property type="entry name" value="CRR_secretory_protein"/>
</dbReference>